<dbReference type="EMBL" id="CP032050">
    <property type="protein sequence ID" value="AYN68623.1"/>
    <property type="molecule type" value="Genomic_DNA"/>
</dbReference>
<accession>A0A3G2L8T6</accession>
<dbReference type="InterPro" id="IPR022223">
    <property type="entry name" value="DUF3748"/>
</dbReference>
<evidence type="ECO:0000313" key="1">
    <source>
        <dbReference type="EMBL" id="AYN68623.1"/>
    </source>
</evidence>
<dbReference type="Proteomes" id="UP000276309">
    <property type="component" value="Chromosome"/>
</dbReference>
<dbReference type="InterPro" id="IPR011042">
    <property type="entry name" value="6-blade_b-propeller_TolB-like"/>
</dbReference>
<keyword evidence="2" id="KW-1185">Reference proteome</keyword>
<sequence>MEFKKERQLTTDLTYNHDLDNNDNFSPDDQWLVYDTRTEKGGIGGNATIEKVHVATGEKKVLYHLDKNTAYGPGVGAVSYSHTENKVAFIHGLMNSSKDNPYEQWRRTGVIIDENQLNEPIFMDARDIELPFTPGALRGGTHRHEWSGDGKFIGFTYNDAIMKQLEDSTGAILNLRTIGVSKAESKVIIDPENPENFSGDWFSTLVVEVVPEPQPGSDEISRAAGDSWVGTYGYTDRNGKKQRARGFIGTVKNSDGQNVDEVYIVDIPEDITLSSEKGLLQGTESDLPSPPKGASQRRLTFTAKTEQPGCEGIVRSSFDGAWLAYLAYDQNHIKQVFCISPTGDQTIQVSFHKSDVQSGVRWHSSEHKIIYVQNNSVIQRDIHSEGFEVLTEPSDNAPTNLVWSHDGKTIAYNRLVENEEGISTKQIYLLEL</sequence>
<dbReference type="SUPFAM" id="SSF82171">
    <property type="entry name" value="DPP6 N-terminal domain-like"/>
    <property type="match status" value="1"/>
</dbReference>
<reference evidence="1 2" key="1">
    <citation type="submission" date="2018-08" db="EMBL/GenBank/DDBJ databases">
        <title>The reduced genetic potential of extracellular carbohydrate catabolism in Euzebyella marina RN62, a Flavobacteriia bacterium isolated from the hadal water.</title>
        <authorList>
            <person name="Xue C."/>
        </authorList>
    </citation>
    <scope>NUCLEOTIDE SEQUENCE [LARGE SCALE GENOMIC DNA]</scope>
    <source>
        <strain evidence="1 2">RN62</strain>
    </source>
</reference>
<dbReference type="Pfam" id="PF12566">
    <property type="entry name" value="DUF3748"/>
    <property type="match status" value="1"/>
</dbReference>
<name>A0A3G2L8T6_9FLAO</name>
<gene>
    <name evidence="1" type="ORF">D1013_15175</name>
</gene>
<evidence type="ECO:0000313" key="2">
    <source>
        <dbReference type="Proteomes" id="UP000276309"/>
    </source>
</evidence>
<proteinExistence type="predicted"/>
<dbReference type="AlphaFoldDB" id="A0A3G2L8T6"/>
<dbReference type="Gene3D" id="2.120.10.30">
    <property type="entry name" value="TolB, C-terminal domain"/>
    <property type="match status" value="1"/>
</dbReference>
<dbReference type="OrthoDB" id="626010at2"/>
<organism evidence="1 2">
    <name type="scientific">Euzebyella marina</name>
    <dbReference type="NCBI Taxonomy" id="1761453"/>
    <lineage>
        <taxon>Bacteria</taxon>
        <taxon>Pseudomonadati</taxon>
        <taxon>Bacteroidota</taxon>
        <taxon>Flavobacteriia</taxon>
        <taxon>Flavobacteriales</taxon>
        <taxon>Flavobacteriaceae</taxon>
        <taxon>Euzebyella</taxon>
    </lineage>
</organism>
<dbReference type="RefSeq" id="WP_121849636.1">
    <property type="nucleotide sequence ID" value="NZ_CP032050.1"/>
</dbReference>
<dbReference type="KEGG" id="emar:D1013_15175"/>
<protein>
    <submittedName>
        <fullName evidence="1">DUF3748 domain-containing protein</fullName>
    </submittedName>
</protein>